<dbReference type="PANTHER" id="PTHR10807:SF8">
    <property type="entry name" value="PHOSPHATIDYLINOSITOL-3-PHOSPHATE PHOSPHATASE"/>
    <property type="match status" value="1"/>
</dbReference>
<accession>A0A8J5H8Z8</accession>
<keyword evidence="2" id="KW-0472">Membrane</keyword>
<feature type="coiled-coil region" evidence="1">
    <location>
        <begin position="341"/>
        <end position="375"/>
    </location>
</feature>
<reference evidence="4 5" key="1">
    <citation type="submission" date="2020-08" db="EMBL/GenBank/DDBJ databases">
        <title>Plant Genome Project.</title>
        <authorList>
            <person name="Zhang R.-G."/>
        </authorList>
    </citation>
    <scope>NUCLEOTIDE SEQUENCE [LARGE SCALE GENOMIC DNA]</scope>
    <source>
        <tissue evidence="4">Rhizome</tissue>
    </source>
</reference>
<dbReference type="AlphaFoldDB" id="A0A8J5H8Z8"/>
<keyword evidence="2" id="KW-0812">Transmembrane</keyword>
<keyword evidence="2" id="KW-1133">Transmembrane helix</keyword>
<evidence type="ECO:0000256" key="2">
    <source>
        <dbReference type="SAM" id="Phobius"/>
    </source>
</evidence>
<dbReference type="SUPFAM" id="SSF52799">
    <property type="entry name" value="(Phosphotyrosine protein) phosphatases II"/>
    <property type="match status" value="1"/>
</dbReference>
<keyword evidence="5" id="KW-1185">Reference proteome</keyword>
<protein>
    <recommendedName>
        <fullName evidence="3">Myotubularin phosphatase domain-containing protein</fullName>
    </recommendedName>
</protein>
<dbReference type="GO" id="GO:0004438">
    <property type="term" value="F:phosphatidylinositol-3-phosphate phosphatase activity"/>
    <property type="evidence" value="ECO:0007669"/>
    <property type="project" value="TreeGrafter"/>
</dbReference>
<sequence length="515" mass="57325">MFFRKLYIADARPRKNALANGAMGGGSESSANYFQSEVCTQVSASMFQQLDKMPFLVEFAFVLPCYGPNLLAIIHKSDLVFHIENVYNEICDHKLFFVVHQALVEKDWLAFGHPFADRMGFPTLSGNNSMPELTRQSSVGSLSSSPLRIPSGSGFTSSAGNTSHGQTSTNSSPIFLQEHSYVNFYIRFFFYFGYVNHFPYLGSFASGLIVSRSYYACIHMLLSSLQLFWLTSWTVCFLIGLGTSCLTVGSNILEKERQQKGVADTCGCLWVYLAHLRSGAEDSHVHYNPFFDPVKYDGALLPPAAALAPTLWPQFHLRWACPTAAGPDEIQSQWRTMTKKFSETTKEKETAEMEVKELQLKLDLQVAELQKERQLRNSALAMAKRTNRECLAIKRAVQSLGCKVNFLGGGSDAVNTSWLETREGSSFSSRSDSDARGHPDEKADLSVIISATEDSRVCDFPDSFVCESICPLRSREGCKWPDAACAQFGSQFVGLKANFDAFDRLSIYDSYFGAD</sequence>
<dbReference type="PANTHER" id="PTHR10807">
    <property type="entry name" value="MYOTUBULARIN-RELATED"/>
    <property type="match status" value="1"/>
</dbReference>
<feature type="domain" description="Myotubularin phosphatase" evidence="3">
    <location>
        <begin position="101"/>
        <end position="316"/>
    </location>
</feature>
<gene>
    <name evidence="4" type="ORF">ZIOFF_020963</name>
</gene>
<dbReference type="Pfam" id="PF06602">
    <property type="entry name" value="Myotub-related"/>
    <property type="match status" value="1"/>
</dbReference>
<comment type="caution">
    <text evidence="4">The sequence shown here is derived from an EMBL/GenBank/DDBJ whole genome shotgun (WGS) entry which is preliminary data.</text>
</comment>
<feature type="transmembrane region" description="Helical" evidence="2">
    <location>
        <begin position="230"/>
        <end position="253"/>
    </location>
</feature>
<name>A0A8J5H8Z8_ZINOF</name>
<keyword evidence="1" id="KW-0175">Coiled coil</keyword>
<organism evidence="4 5">
    <name type="scientific">Zingiber officinale</name>
    <name type="common">Ginger</name>
    <name type="synonym">Amomum zingiber</name>
    <dbReference type="NCBI Taxonomy" id="94328"/>
    <lineage>
        <taxon>Eukaryota</taxon>
        <taxon>Viridiplantae</taxon>
        <taxon>Streptophyta</taxon>
        <taxon>Embryophyta</taxon>
        <taxon>Tracheophyta</taxon>
        <taxon>Spermatophyta</taxon>
        <taxon>Magnoliopsida</taxon>
        <taxon>Liliopsida</taxon>
        <taxon>Zingiberales</taxon>
        <taxon>Zingiberaceae</taxon>
        <taxon>Zingiber</taxon>
    </lineage>
</organism>
<evidence type="ECO:0000259" key="3">
    <source>
        <dbReference type="PROSITE" id="PS51339"/>
    </source>
</evidence>
<feature type="domain" description="Myotubularin phosphatase" evidence="3">
    <location>
        <begin position="1"/>
        <end position="85"/>
    </location>
</feature>
<dbReference type="GO" id="GO:0005737">
    <property type="term" value="C:cytoplasm"/>
    <property type="evidence" value="ECO:0007669"/>
    <property type="project" value="TreeGrafter"/>
</dbReference>
<proteinExistence type="predicted"/>
<dbReference type="GO" id="GO:0046856">
    <property type="term" value="P:phosphatidylinositol dephosphorylation"/>
    <property type="evidence" value="ECO:0007669"/>
    <property type="project" value="TreeGrafter"/>
</dbReference>
<dbReference type="InterPro" id="IPR030564">
    <property type="entry name" value="Myotubularin"/>
</dbReference>
<dbReference type="EMBL" id="JACMSC010000006">
    <property type="protein sequence ID" value="KAG6517567.1"/>
    <property type="molecule type" value="Genomic_DNA"/>
</dbReference>
<dbReference type="Proteomes" id="UP000734854">
    <property type="component" value="Unassembled WGS sequence"/>
</dbReference>
<evidence type="ECO:0000313" key="4">
    <source>
        <dbReference type="EMBL" id="KAG6517567.1"/>
    </source>
</evidence>
<evidence type="ECO:0000313" key="5">
    <source>
        <dbReference type="Proteomes" id="UP000734854"/>
    </source>
</evidence>
<dbReference type="GO" id="GO:0106018">
    <property type="term" value="F:phosphatidylinositol-3,5-bisphosphate phosphatase activity"/>
    <property type="evidence" value="ECO:0007669"/>
    <property type="project" value="TreeGrafter"/>
</dbReference>
<dbReference type="PROSITE" id="PS51339">
    <property type="entry name" value="PPASE_MYOTUBULARIN"/>
    <property type="match status" value="2"/>
</dbReference>
<feature type="transmembrane region" description="Helical" evidence="2">
    <location>
        <begin position="188"/>
        <end position="210"/>
    </location>
</feature>
<evidence type="ECO:0000256" key="1">
    <source>
        <dbReference type="SAM" id="Coils"/>
    </source>
</evidence>
<dbReference type="InterPro" id="IPR029021">
    <property type="entry name" value="Prot-tyrosine_phosphatase-like"/>
</dbReference>
<dbReference type="InterPro" id="IPR010569">
    <property type="entry name" value="Myotubularin-like_Pase_dom"/>
</dbReference>